<evidence type="ECO:0000313" key="2">
    <source>
        <dbReference type="Proteomes" id="UP000276215"/>
    </source>
</evidence>
<organism evidence="1 2">
    <name type="scientific">Choiromyces venosus 120613-1</name>
    <dbReference type="NCBI Taxonomy" id="1336337"/>
    <lineage>
        <taxon>Eukaryota</taxon>
        <taxon>Fungi</taxon>
        <taxon>Dikarya</taxon>
        <taxon>Ascomycota</taxon>
        <taxon>Pezizomycotina</taxon>
        <taxon>Pezizomycetes</taxon>
        <taxon>Pezizales</taxon>
        <taxon>Tuberaceae</taxon>
        <taxon>Choiromyces</taxon>
    </lineage>
</organism>
<sequence length="81" mass="9432">GVPENILFGKFHNGWNNEKIAIKYLDQNFGPTSQSAVKVGEEYQLPLFNGQNSHVNYQFLDYCTRYKIVPYCLLPHMIYCL</sequence>
<dbReference type="Proteomes" id="UP000276215">
    <property type="component" value="Unassembled WGS sequence"/>
</dbReference>
<proteinExistence type="predicted"/>
<keyword evidence="2" id="KW-1185">Reference proteome</keyword>
<evidence type="ECO:0000313" key="1">
    <source>
        <dbReference type="EMBL" id="RPA96463.1"/>
    </source>
</evidence>
<reference evidence="1 2" key="1">
    <citation type="journal article" date="2018" name="Nat. Ecol. Evol.">
        <title>Pezizomycetes genomes reveal the molecular basis of ectomycorrhizal truffle lifestyle.</title>
        <authorList>
            <person name="Murat C."/>
            <person name="Payen T."/>
            <person name="Noel B."/>
            <person name="Kuo A."/>
            <person name="Morin E."/>
            <person name="Chen J."/>
            <person name="Kohler A."/>
            <person name="Krizsan K."/>
            <person name="Balestrini R."/>
            <person name="Da Silva C."/>
            <person name="Montanini B."/>
            <person name="Hainaut M."/>
            <person name="Levati E."/>
            <person name="Barry K.W."/>
            <person name="Belfiori B."/>
            <person name="Cichocki N."/>
            <person name="Clum A."/>
            <person name="Dockter R.B."/>
            <person name="Fauchery L."/>
            <person name="Guy J."/>
            <person name="Iotti M."/>
            <person name="Le Tacon F."/>
            <person name="Lindquist E.A."/>
            <person name="Lipzen A."/>
            <person name="Malagnac F."/>
            <person name="Mello A."/>
            <person name="Molinier V."/>
            <person name="Miyauchi S."/>
            <person name="Poulain J."/>
            <person name="Riccioni C."/>
            <person name="Rubini A."/>
            <person name="Sitrit Y."/>
            <person name="Splivallo R."/>
            <person name="Traeger S."/>
            <person name="Wang M."/>
            <person name="Zifcakova L."/>
            <person name="Wipf D."/>
            <person name="Zambonelli A."/>
            <person name="Paolocci F."/>
            <person name="Nowrousian M."/>
            <person name="Ottonello S."/>
            <person name="Baldrian P."/>
            <person name="Spatafora J.W."/>
            <person name="Henrissat B."/>
            <person name="Nagy L.G."/>
            <person name="Aury J.M."/>
            <person name="Wincker P."/>
            <person name="Grigoriev I.V."/>
            <person name="Bonfante P."/>
            <person name="Martin F.M."/>
        </authorList>
    </citation>
    <scope>NUCLEOTIDE SEQUENCE [LARGE SCALE GENOMIC DNA]</scope>
    <source>
        <strain evidence="1 2">120613-1</strain>
    </source>
</reference>
<gene>
    <name evidence="1" type="ORF">L873DRAFT_1694501</name>
</gene>
<dbReference type="EMBL" id="ML120414">
    <property type="protein sequence ID" value="RPA96463.1"/>
    <property type="molecule type" value="Genomic_DNA"/>
</dbReference>
<protein>
    <recommendedName>
        <fullName evidence="3">DDE-1 domain-containing protein</fullName>
    </recommendedName>
</protein>
<evidence type="ECO:0008006" key="3">
    <source>
        <dbReference type="Google" id="ProtNLM"/>
    </source>
</evidence>
<name>A0A3N4JDW3_9PEZI</name>
<feature type="non-terminal residue" evidence="1">
    <location>
        <position position="1"/>
    </location>
</feature>
<dbReference type="AlphaFoldDB" id="A0A3N4JDW3"/>
<accession>A0A3N4JDW3</accession>